<feature type="compositionally biased region" description="Polar residues" evidence="6">
    <location>
        <begin position="677"/>
        <end position="694"/>
    </location>
</feature>
<comment type="subcellular location">
    <subcellularLocation>
        <location evidence="1">Nucleus</location>
    </subcellularLocation>
</comment>
<dbReference type="Gene3D" id="2.60.40.3960">
    <property type="entry name" value="Velvet domain"/>
    <property type="match status" value="1"/>
</dbReference>
<keyword evidence="9" id="KW-1185">Reference proteome</keyword>
<dbReference type="PANTHER" id="PTHR33572:SF18">
    <property type="entry name" value="SPORE DEVELOPMENT REGULATOR VOSA"/>
    <property type="match status" value="1"/>
</dbReference>
<protein>
    <recommendedName>
        <fullName evidence="7">Velvet domain-containing protein</fullName>
    </recommendedName>
</protein>
<feature type="compositionally biased region" description="Low complexity" evidence="6">
    <location>
        <begin position="523"/>
        <end position="532"/>
    </location>
</feature>
<evidence type="ECO:0000256" key="3">
    <source>
        <dbReference type="ARBA" id="ARBA00023015"/>
    </source>
</evidence>
<feature type="region of interest" description="Disordered" evidence="6">
    <location>
        <begin position="420"/>
        <end position="702"/>
    </location>
</feature>
<evidence type="ECO:0000256" key="2">
    <source>
        <dbReference type="ARBA" id="ARBA00022969"/>
    </source>
</evidence>
<evidence type="ECO:0000256" key="6">
    <source>
        <dbReference type="SAM" id="MobiDB-lite"/>
    </source>
</evidence>
<feature type="compositionally biased region" description="Polar residues" evidence="6">
    <location>
        <begin position="62"/>
        <end position="76"/>
    </location>
</feature>
<dbReference type="AlphaFoldDB" id="A0A5C3E8R0"/>
<keyword evidence="2" id="KW-0749">Sporulation</keyword>
<evidence type="ECO:0000313" key="8">
    <source>
        <dbReference type="EMBL" id="SPO26455.1"/>
    </source>
</evidence>
<name>A0A5C3E8R0_9BASI</name>
<feature type="compositionally biased region" description="Polar residues" evidence="6">
    <location>
        <begin position="603"/>
        <end position="614"/>
    </location>
</feature>
<evidence type="ECO:0000313" key="9">
    <source>
        <dbReference type="Proteomes" id="UP000324022"/>
    </source>
</evidence>
<keyword evidence="3" id="KW-0805">Transcription regulation</keyword>
<evidence type="ECO:0000256" key="5">
    <source>
        <dbReference type="ARBA" id="ARBA00023242"/>
    </source>
</evidence>
<keyword evidence="5" id="KW-0539">Nucleus</keyword>
<dbReference type="InterPro" id="IPR038491">
    <property type="entry name" value="Velvet_dom_sf"/>
</dbReference>
<dbReference type="InterPro" id="IPR021740">
    <property type="entry name" value="Velvet"/>
</dbReference>
<feature type="region of interest" description="Disordered" evidence="6">
    <location>
        <begin position="384"/>
        <end position="405"/>
    </location>
</feature>
<feature type="compositionally biased region" description="Low complexity" evidence="6">
    <location>
        <begin position="388"/>
        <end position="402"/>
    </location>
</feature>
<feature type="region of interest" description="Disordered" evidence="6">
    <location>
        <begin position="17"/>
        <end position="138"/>
    </location>
</feature>
<proteinExistence type="predicted"/>
<feature type="compositionally biased region" description="Low complexity" evidence="6">
    <location>
        <begin position="555"/>
        <end position="568"/>
    </location>
</feature>
<dbReference type="Proteomes" id="UP000324022">
    <property type="component" value="Unassembled WGS sequence"/>
</dbReference>
<feature type="compositionally biased region" description="Low complexity" evidence="6">
    <location>
        <begin position="124"/>
        <end position="135"/>
    </location>
</feature>
<dbReference type="PROSITE" id="PS51821">
    <property type="entry name" value="VELVET"/>
    <property type="match status" value="1"/>
</dbReference>
<evidence type="ECO:0000256" key="4">
    <source>
        <dbReference type="ARBA" id="ARBA00023163"/>
    </source>
</evidence>
<evidence type="ECO:0000259" key="7">
    <source>
        <dbReference type="PROSITE" id="PS51821"/>
    </source>
</evidence>
<dbReference type="InterPro" id="IPR037525">
    <property type="entry name" value="Velvet_dom"/>
</dbReference>
<gene>
    <name evidence="8" type="ORF">UTRI_04044</name>
</gene>
<dbReference type="Pfam" id="PF11754">
    <property type="entry name" value="Velvet"/>
    <property type="match status" value="1"/>
</dbReference>
<feature type="compositionally biased region" description="Low complexity" evidence="6">
    <location>
        <begin position="97"/>
        <end position="115"/>
    </location>
</feature>
<sequence>MDDDRYYDRGISRFSARDGQLNHVSSLPPLAHNSTSPYPVDRSYDRQYSSYTHQERSHHIDQPQQYRQKSPRSYDSQQQQQQQQHRSSQREAEWTPASASYRSSSSAHDAPGSSHQIKYRARPDASASAAPTSSSLPNRSEWLLLPSVSHALSMYGDNRRQEPRFSLVIRQQPRRGLAIGNSQMSLRTARSVPIDPPPVCELLIDRSGDEQLLSLPEVFIRAQLVRGDSPTDECLPDARRIEPLVGDTLQSPFNSRIDTREDQSFFVFKELGIRNRGFYRLRFDLFDRVGLRIFKIASVYSDAFEVQERRKHPGLSASSALMDALVDRGMKYKLRKANDKQNPKKRKSPEDFYYGDERSVTAARRQSYAAGEYERGVHFARSTFAEVPSQPQQQQQQQQQSQLVRPIPHRALSGERIALAHSNEDRREMLPPLSSSVGGAYTSSQGSPFRLSPPSSRTAEKPPQLPSLSRQPPPSRAPYSLPQLHLSSSHLPPHPALHSSRAEWGNVQQEEWEDHESSRYNNGATSAGASAGPRHLSPMTTTEGDRSRPALEFRSSSSSVATSNSNSTGRDALASGHNSTPSSSATEGTPFIFDAAKQDASDIRNNAGPSNSRMDGNGIGPERREPVIGTSADRQLALSSSSSTTPSSSTSIHRPTLPPISTLYTGPAATQPRRASMATNTDSYFPKQSTNSPPAQRHSPRH</sequence>
<feature type="region of interest" description="Disordered" evidence="6">
    <location>
        <begin position="334"/>
        <end position="353"/>
    </location>
</feature>
<dbReference type="GO" id="GO:0030435">
    <property type="term" value="P:sporulation resulting in formation of a cellular spore"/>
    <property type="evidence" value="ECO:0007669"/>
    <property type="project" value="UniProtKB-KW"/>
</dbReference>
<feature type="compositionally biased region" description="Polar residues" evidence="6">
    <location>
        <begin position="576"/>
        <end position="587"/>
    </location>
</feature>
<organism evidence="8 9">
    <name type="scientific">Ustilago trichophora</name>
    <dbReference type="NCBI Taxonomy" id="86804"/>
    <lineage>
        <taxon>Eukaryota</taxon>
        <taxon>Fungi</taxon>
        <taxon>Dikarya</taxon>
        <taxon>Basidiomycota</taxon>
        <taxon>Ustilaginomycotina</taxon>
        <taxon>Ustilaginomycetes</taxon>
        <taxon>Ustilaginales</taxon>
        <taxon>Ustilaginaceae</taxon>
        <taxon>Ustilago</taxon>
    </lineage>
</organism>
<dbReference type="EMBL" id="OOIN01000014">
    <property type="protein sequence ID" value="SPO26455.1"/>
    <property type="molecule type" value="Genomic_DNA"/>
</dbReference>
<keyword evidence="4" id="KW-0804">Transcription</keyword>
<feature type="domain" description="Velvet" evidence="7">
    <location>
        <begin position="160"/>
        <end position="335"/>
    </location>
</feature>
<dbReference type="GO" id="GO:0005634">
    <property type="term" value="C:nucleus"/>
    <property type="evidence" value="ECO:0007669"/>
    <property type="project" value="UniProtKB-SubCell"/>
</dbReference>
<dbReference type="OrthoDB" id="3056235at2759"/>
<feature type="compositionally biased region" description="Low complexity" evidence="6">
    <location>
        <begin position="639"/>
        <end position="651"/>
    </location>
</feature>
<feature type="compositionally biased region" description="Low complexity" evidence="6">
    <location>
        <begin position="480"/>
        <end position="499"/>
    </location>
</feature>
<evidence type="ECO:0000256" key="1">
    <source>
        <dbReference type="ARBA" id="ARBA00004123"/>
    </source>
</evidence>
<feature type="compositionally biased region" description="Polar residues" evidence="6">
    <location>
        <begin position="433"/>
        <end position="457"/>
    </location>
</feature>
<reference evidence="8 9" key="1">
    <citation type="submission" date="2018-03" db="EMBL/GenBank/DDBJ databases">
        <authorList>
            <person name="Guldener U."/>
        </authorList>
    </citation>
    <scope>NUCLEOTIDE SEQUENCE [LARGE SCALE GENOMIC DNA]</scope>
    <source>
        <strain evidence="8 9">NBRC100155</strain>
    </source>
</reference>
<accession>A0A5C3E8R0</accession>
<dbReference type="PANTHER" id="PTHR33572">
    <property type="entry name" value="SPORE DEVELOPMENT REGULATOR VOSA"/>
    <property type="match status" value="1"/>
</dbReference>